<evidence type="ECO:0000313" key="3">
    <source>
        <dbReference type="Proteomes" id="UP001271769"/>
    </source>
</evidence>
<dbReference type="EMBL" id="JAXCLX010000001">
    <property type="protein sequence ID" value="MDY0870825.1"/>
    <property type="molecule type" value="Genomic_DNA"/>
</dbReference>
<evidence type="ECO:0000313" key="2">
    <source>
        <dbReference type="EMBL" id="MDY0870825.1"/>
    </source>
</evidence>
<sequence length="264" mass="28757">MTTARPQDLQPFALAVAAYRQIWQARDDLLRLGLVPFVPLYLLFRQLETVQTAMYLEMQKGKDADLTQIMDGSVQSLLIGLGLMAVIGIFNVNWIRQMTLGRDSAPGLGLHIGGRHLRFILFMLALVALVFLAAVVASVIFTIVGLAGVSLPLSMLILVIGYLLLLIRLSPSWIGIAIDAPMPLGVAWRRARGQTARIIVGLMISALPAFVAQSLLGTIFFNTGLVEAAPLAFSALSSFISLVYMAVQLNLFVLAYPRFVSETV</sequence>
<keyword evidence="3" id="KW-1185">Reference proteome</keyword>
<name>A0ABU5DU35_9PROT</name>
<feature type="transmembrane region" description="Helical" evidence="1">
    <location>
        <begin position="116"/>
        <end position="149"/>
    </location>
</feature>
<gene>
    <name evidence="2" type="ORF">SMD31_02785</name>
</gene>
<feature type="transmembrane region" description="Helical" evidence="1">
    <location>
        <begin position="155"/>
        <end position="178"/>
    </location>
</feature>
<evidence type="ECO:0008006" key="4">
    <source>
        <dbReference type="Google" id="ProtNLM"/>
    </source>
</evidence>
<keyword evidence="1" id="KW-0812">Transmembrane</keyword>
<organism evidence="2 3">
    <name type="scientific">Dongia rigui</name>
    <dbReference type="NCBI Taxonomy" id="940149"/>
    <lineage>
        <taxon>Bacteria</taxon>
        <taxon>Pseudomonadati</taxon>
        <taxon>Pseudomonadota</taxon>
        <taxon>Alphaproteobacteria</taxon>
        <taxon>Rhodospirillales</taxon>
        <taxon>Dongiaceae</taxon>
        <taxon>Dongia</taxon>
    </lineage>
</organism>
<comment type="caution">
    <text evidence="2">The sequence shown here is derived from an EMBL/GenBank/DDBJ whole genome shotgun (WGS) entry which is preliminary data.</text>
</comment>
<feature type="transmembrane region" description="Helical" evidence="1">
    <location>
        <begin position="233"/>
        <end position="256"/>
    </location>
</feature>
<accession>A0ABU5DU35</accession>
<feature type="transmembrane region" description="Helical" evidence="1">
    <location>
        <begin position="29"/>
        <end position="47"/>
    </location>
</feature>
<reference evidence="2 3" key="1">
    <citation type="journal article" date="2013" name="Antonie Van Leeuwenhoek">
        <title>Dongia rigui sp. nov., isolated from freshwater of a large wetland in Korea.</title>
        <authorList>
            <person name="Baik K.S."/>
            <person name="Hwang Y.M."/>
            <person name="Choi J.S."/>
            <person name="Kwon J."/>
            <person name="Seong C.N."/>
        </authorList>
    </citation>
    <scope>NUCLEOTIDE SEQUENCE [LARGE SCALE GENOMIC DNA]</scope>
    <source>
        <strain evidence="2 3">04SU4-P</strain>
    </source>
</reference>
<proteinExistence type="predicted"/>
<feature type="transmembrane region" description="Helical" evidence="1">
    <location>
        <begin position="198"/>
        <end position="221"/>
    </location>
</feature>
<evidence type="ECO:0000256" key="1">
    <source>
        <dbReference type="SAM" id="Phobius"/>
    </source>
</evidence>
<feature type="transmembrane region" description="Helical" evidence="1">
    <location>
        <begin position="76"/>
        <end position="95"/>
    </location>
</feature>
<keyword evidence="1" id="KW-1133">Transmembrane helix</keyword>
<dbReference type="RefSeq" id="WP_320499178.1">
    <property type="nucleotide sequence ID" value="NZ_JAXCLX010000001.1"/>
</dbReference>
<dbReference type="Proteomes" id="UP001271769">
    <property type="component" value="Unassembled WGS sequence"/>
</dbReference>
<keyword evidence="1" id="KW-0472">Membrane</keyword>
<protein>
    <recommendedName>
        <fullName evidence="4">Glycerophosphoryl diester phosphodiesterase membrane domain-containing protein</fullName>
    </recommendedName>
</protein>